<organism evidence="2 3">
    <name type="scientific">Myotis myotis</name>
    <name type="common">Greater mouse-eared bat</name>
    <name type="synonym">Vespertilio myotis</name>
    <dbReference type="NCBI Taxonomy" id="51298"/>
    <lineage>
        <taxon>Eukaryota</taxon>
        <taxon>Metazoa</taxon>
        <taxon>Chordata</taxon>
        <taxon>Craniata</taxon>
        <taxon>Vertebrata</taxon>
        <taxon>Euteleostomi</taxon>
        <taxon>Mammalia</taxon>
        <taxon>Eutheria</taxon>
        <taxon>Laurasiatheria</taxon>
        <taxon>Chiroptera</taxon>
        <taxon>Yangochiroptera</taxon>
        <taxon>Vespertilionidae</taxon>
        <taxon>Myotis</taxon>
    </lineage>
</organism>
<comment type="caution">
    <text evidence="2">The sequence shown here is derived from an EMBL/GenBank/DDBJ whole genome shotgun (WGS) entry which is preliminary data.</text>
</comment>
<proteinExistence type="predicted"/>
<feature type="region of interest" description="Disordered" evidence="1">
    <location>
        <begin position="96"/>
        <end position="138"/>
    </location>
</feature>
<evidence type="ECO:0000313" key="2">
    <source>
        <dbReference type="EMBL" id="KAF6270777.1"/>
    </source>
</evidence>
<sequence>MHLRDPSLCALSPVLWGPRVSGLLCLRVPLCPPSWLRPIFTPLPLPSPGCLVLSLGLPPPQDLPSPSPSVVAGGSLPAGPSAFYRLAWGPILSMQGGRAARGGGAKGSWKGCPAPPDLSRPGHLSGKVLGQDDSTKPQ</sequence>
<dbReference type="EMBL" id="JABWUV010000038">
    <property type="protein sequence ID" value="KAF6270777.1"/>
    <property type="molecule type" value="Genomic_DNA"/>
</dbReference>
<accession>A0A7J7R424</accession>
<reference evidence="2 3" key="1">
    <citation type="journal article" date="2020" name="Nature">
        <title>Six reference-quality genomes reveal evolution of bat adaptations.</title>
        <authorList>
            <person name="Jebb D."/>
            <person name="Huang Z."/>
            <person name="Pippel M."/>
            <person name="Hughes G.M."/>
            <person name="Lavrichenko K."/>
            <person name="Devanna P."/>
            <person name="Winkler S."/>
            <person name="Jermiin L.S."/>
            <person name="Skirmuntt E.C."/>
            <person name="Katzourakis A."/>
            <person name="Burkitt-Gray L."/>
            <person name="Ray D.A."/>
            <person name="Sullivan K.A.M."/>
            <person name="Roscito J.G."/>
            <person name="Kirilenko B.M."/>
            <person name="Davalos L.M."/>
            <person name="Corthals A.P."/>
            <person name="Power M.L."/>
            <person name="Jones G."/>
            <person name="Ransome R.D."/>
            <person name="Dechmann D.K.N."/>
            <person name="Locatelli A.G."/>
            <person name="Puechmaille S.J."/>
            <person name="Fedrigo O."/>
            <person name="Jarvis E.D."/>
            <person name="Hiller M."/>
            <person name="Vernes S.C."/>
            <person name="Myers E.W."/>
            <person name="Teeling E.C."/>
        </authorList>
    </citation>
    <scope>NUCLEOTIDE SEQUENCE [LARGE SCALE GENOMIC DNA]</scope>
    <source>
        <strain evidence="2">MMyoMyo1</strain>
        <tissue evidence="2">Flight muscle</tissue>
    </source>
</reference>
<evidence type="ECO:0000313" key="3">
    <source>
        <dbReference type="Proteomes" id="UP000527355"/>
    </source>
</evidence>
<dbReference type="Proteomes" id="UP000527355">
    <property type="component" value="Unassembled WGS sequence"/>
</dbReference>
<protein>
    <submittedName>
        <fullName evidence="2">Uncharacterized protein</fullName>
    </submittedName>
</protein>
<evidence type="ECO:0000256" key="1">
    <source>
        <dbReference type="SAM" id="MobiDB-lite"/>
    </source>
</evidence>
<gene>
    <name evidence="2" type="ORF">mMyoMyo1_010908</name>
</gene>
<keyword evidence="3" id="KW-1185">Reference proteome</keyword>
<dbReference type="AlphaFoldDB" id="A0A7J7R424"/>
<name>A0A7J7R424_MYOMY</name>